<accession>A0A645BN26</accession>
<feature type="region of interest" description="Disordered" evidence="1">
    <location>
        <begin position="21"/>
        <end position="45"/>
    </location>
</feature>
<evidence type="ECO:0000256" key="1">
    <source>
        <dbReference type="SAM" id="MobiDB-lite"/>
    </source>
</evidence>
<dbReference type="AlphaFoldDB" id="A0A645BN26"/>
<reference evidence="2" key="1">
    <citation type="submission" date="2019-08" db="EMBL/GenBank/DDBJ databases">
        <authorList>
            <person name="Kucharzyk K."/>
            <person name="Murdoch R.W."/>
            <person name="Higgins S."/>
            <person name="Loffler F."/>
        </authorList>
    </citation>
    <scope>NUCLEOTIDE SEQUENCE</scope>
</reference>
<evidence type="ECO:0000313" key="2">
    <source>
        <dbReference type="EMBL" id="MPM63194.1"/>
    </source>
</evidence>
<sequence>MNRSMSSYGDLSDMALKNVLALADPGDGEDGEEPDPGEDDDGEEKKFRYVTWDRECYVYVGGAYAKGKEVTCWDGSDHPVCVVCQL</sequence>
<comment type="caution">
    <text evidence="2">The sequence shown here is derived from an EMBL/GenBank/DDBJ whole genome shotgun (WGS) entry which is preliminary data.</text>
</comment>
<name>A0A645BN26_9ZZZZ</name>
<feature type="compositionally biased region" description="Acidic residues" evidence="1">
    <location>
        <begin position="26"/>
        <end position="42"/>
    </location>
</feature>
<organism evidence="2">
    <name type="scientific">bioreactor metagenome</name>
    <dbReference type="NCBI Taxonomy" id="1076179"/>
    <lineage>
        <taxon>unclassified sequences</taxon>
        <taxon>metagenomes</taxon>
        <taxon>ecological metagenomes</taxon>
    </lineage>
</organism>
<protein>
    <submittedName>
        <fullName evidence="2">Uncharacterized protein</fullName>
    </submittedName>
</protein>
<dbReference type="EMBL" id="VSSQ01019272">
    <property type="protein sequence ID" value="MPM63194.1"/>
    <property type="molecule type" value="Genomic_DNA"/>
</dbReference>
<gene>
    <name evidence="2" type="ORF">SDC9_110074</name>
</gene>
<proteinExistence type="predicted"/>